<keyword evidence="4 6" id="KW-0804">Transcription</keyword>
<reference evidence="9" key="1">
    <citation type="journal article" date="2019" name="Nat. Commun.">
        <title>Expansion of phycobilisome linker gene families in mesophilic red algae.</title>
        <authorList>
            <person name="Lee J."/>
            <person name="Kim D."/>
            <person name="Bhattacharya D."/>
            <person name="Yoon H.S."/>
        </authorList>
    </citation>
    <scope>NUCLEOTIDE SEQUENCE [LARGE SCALE GENOMIC DNA]</scope>
    <source>
        <strain evidence="9">CCMP 1328</strain>
    </source>
</reference>
<dbReference type="InterPro" id="IPR007018">
    <property type="entry name" value="Mediator_Med6"/>
</dbReference>
<evidence type="ECO:0000313" key="8">
    <source>
        <dbReference type="EMBL" id="KAA8498106.1"/>
    </source>
</evidence>
<evidence type="ECO:0000256" key="7">
    <source>
        <dbReference type="SAM" id="MobiDB-lite"/>
    </source>
</evidence>
<dbReference type="PANTHER" id="PTHR13104">
    <property type="entry name" value="MED-6-RELATED"/>
    <property type="match status" value="1"/>
</dbReference>
<comment type="caution">
    <text evidence="8">The sequence shown here is derived from an EMBL/GenBank/DDBJ whole genome shotgun (WGS) entry which is preliminary data.</text>
</comment>
<dbReference type="EMBL" id="VRMN01000001">
    <property type="protein sequence ID" value="KAA8498106.1"/>
    <property type="molecule type" value="Genomic_DNA"/>
</dbReference>
<accession>A0A5J4Z3C0</accession>
<dbReference type="AlphaFoldDB" id="A0A5J4Z3C0"/>
<dbReference type="GO" id="GO:0006357">
    <property type="term" value="P:regulation of transcription by RNA polymerase II"/>
    <property type="evidence" value="ECO:0007669"/>
    <property type="project" value="InterPro"/>
</dbReference>
<keyword evidence="6" id="KW-0010">Activator</keyword>
<dbReference type="Gene3D" id="3.10.450.580">
    <property type="entry name" value="Mediator complex, subunit Med6"/>
    <property type="match status" value="1"/>
</dbReference>
<dbReference type="GO" id="GO:0003712">
    <property type="term" value="F:transcription coregulator activity"/>
    <property type="evidence" value="ECO:0007669"/>
    <property type="project" value="InterPro"/>
</dbReference>
<comment type="subunit">
    <text evidence="6">Component of the Mediator complex.</text>
</comment>
<keyword evidence="5 6" id="KW-0539">Nucleus</keyword>
<dbReference type="InterPro" id="IPR038566">
    <property type="entry name" value="Mediator_Med6_sf"/>
</dbReference>
<comment type="similarity">
    <text evidence="2 6">Belongs to the Mediator complex subunit 6 family.</text>
</comment>
<dbReference type="GO" id="GO:0016592">
    <property type="term" value="C:mediator complex"/>
    <property type="evidence" value="ECO:0007669"/>
    <property type="project" value="InterPro"/>
</dbReference>
<evidence type="ECO:0000256" key="4">
    <source>
        <dbReference type="ARBA" id="ARBA00023163"/>
    </source>
</evidence>
<evidence type="ECO:0000256" key="3">
    <source>
        <dbReference type="ARBA" id="ARBA00023015"/>
    </source>
</evidence>
<keyword evidence="3 6" id="KW-0805">Transcription regulation</keyword>
<keyword evidence="9" id="KW-1185">Reference proteome</keyword>
<feature type="region of interest" description="Disordered" evidence="7">
    <location>
        <begin position="189"/>
        <end position="213"/>
    </location>
</feature>
<proteinExistence type="inferred from homology"/>
<name>A0A5J4Z3C0_PORPP</name>
<evidence type="ECO:0000313" key="9">
    <source>
        <dbReference type="Proteomes" id="UP000324585"/>
    </source>
</evidence>
<evidence type="ECO:0000256" key="1">
    <source>
        <dbReference type="ARBA" id="ARBA00004123"/>
    </source>
</evidence>
<comment type="subcellular location">
    <subcellularLocation>
        <location evidence="1 6">Nucleus</location>
    </subcellularLocation>
</comment>
<dbReference type="OrthoDB" id="344220at2759"/>
<evidence type="ECO:0000256" key="2">
    <source>
        <dbReference type="ARBA" id="ARBA00007526"/>
    </source>
</evidence>
<sequence length="269" mass="29296">MAADGGVSAAAPDAGGGIAQEDDLREISFMDKTWLSYFPLNVHTALDYFALSPFYDRSSNNELVRQQRLDLSVLRGMTGIQFTLVQQGGANQNPYAGQDQAQASMVAAGDTSLFVVQKARRESEKVLVPLQYYYICMGKVYVAPVATDVFSARLAHCMFHVQNAFSNTLRHATLDVDGMYKYRYSTRKAATEPATKEGMPQPTNGGGEEGQPLVNANLASQNIPRKGAATQVKDKMRVGMHPALGVAAARIAKRNNLQRMVIRSGRGNS</sequence>
<dbReference type="Pfam" id="PF04934">
    <property type="entry name" value="Med6"/>
    <property type="match status" value="1"/>
</dbReference>
<comment type="function">
    <text evidence="6">Component of the Mediator complex, a coactivator involved in the regulated transcription of nearly all RNA polymerase II-dependent genes. Mediator functions as a bridge to convey information from gene-specific regulatory proteins to the basal RNA polymerase II transcription machinery. Mediator is recruited to promoters by direct interactions with regulatory proteins and serves as a scaffold for the assembly of a functional preinitiation complex with RNA polymerase II and the general transcription factors.</text>
</comment>
<protein>
    <recommendedName>
        <fullName evidence="6">Mediator of RNA polymerase II transcription subunit 6</fullName>
    </recommendedName>
    <alternativeName>
        <fullName evidence="6">Mediator complex subunit 6</fullName>
    </alternativeName>
</protein>
<evidence type="ECO:0000256" key="6">
    <source>
        <dbReference type="RuleBase" id="RU364143"/>
    </source>
</evidence>
<gene>
    <name evidence="6" type="primary">MED6</name>
    <name evidence="8" type="ORF">FVE85_5691</name>
</gene>
<evidence type="ECO:0000256" key="5">
    <source>
        <dbReference type="ARBA" id="ARBA00023242"/>
    </source>
</evidence>
<organism evidence="8 9">
    <name type="scientific">Porphyridium purpureum</name>
    <name type="common">Red alga</name>
    <name type="synonym">Porphyridium cruentum</name>
    <dbReference type="NCBI Taxonomy" id="35688"/>
    <lineage>
        <taxon>Eukaryota</taxon>
        <taxon>Rhodophyta</taxon>
        <taxon>Bangiophyceae</taxon>
        <taxon>Porphyridiales</taxon>
        <taxon>Porphyridiaceae</taxon>
        <taxon>Porphyridium</taxon>
    </lineage>
</organism>
<dbReference type="Proteomes" id="UP000324585">
    <property type="component" value="Unassembled WGS sequence"/>
</dbReference>